<dbReference type="eggNOG" id="arCOG13192">
    <property type="taxonomic scope" value="Archaea"/>
</dbReference>
<dbReference type="EMBL" id="CP001787">
    <property type="protein sequence ID" value="ACX72419.1"/>
    <property type="molecule type" value="Genomic_DNA"/>
</dbReference>
<sequence>MALVWAILNYSKKILSIIIRELKQFFRLVKEYQKTSRQDKKKLLMKILILEALKYAIAIGCSYLGISEGLIPILKLLIEILLGG</sequence>
<dbReference type="HOGENOM" id="CLU_2550310_0_0_2"/>
<name>C9RFR7_METVM</name>
<keyword evidence="1" id="KW-0472">Membrane</keyword>
<dbReference type="AlphaFoldDB" id="C9RFR7"/>
<feature type="transmembrane region" description="Helical" evidence="1">
    <location>
        <begin position="43"/>
        <end position="66"/>
    </location>
</feature>
<dbReference type="KEGG" id="mvu:Metvu_0560"/>
<protein>
    <submittedName>
        <fullName evidence="2">Uncharacterized protein</fullName>
    </submittedName>
</protein>
<evidence type="ECO:0000313" key="3">
    <source>
        <dbReference type="Proteomes" id="UP000002063"/>
    </source>
</evidence>
<evidence type="ECO:0000313" key="2">
    <source>
        <dbReference type="EMBL" id="ACX72419.1"/>
    </source>
</evidence>
<evidence type="ECO:0000256" key="1">
    <source>
        <dbReference type="SAM" id="Phobius"/>
    </source>
</evidence>
<organism evidence="2 3">
    <name type="scientific">Methanocaldococcus vulcanius (strain ATCC 700851 / DSM 12094 / M7)</name>
    <name type="common">Methanococcus vulcanius</name>
    <dbReference type="NCBI Taxonomy" id="579137"/>
    <lineage>
        <taxon>Archaea</taxon>
        <taxon>Methanobacteriati</taxon>
        <taxon>Methanobacteriota</taxon>
        <taxon>Methanomada group</taxon>
        <taxon>Methanococci</taxon>
        <taxon>Methanococcales</taxon>
        <taxon>Methanocaldococcaceae</taxon>
        <taxon>Methanocaldococcus</taxon>
    </lineage>
</organism>
<dbReference type="STRING" id="579137.Metvu_0560"/>
<proteinExistence type="predicted"/>
<accession>C9RFR7</accession>
<keyword evidence="1" id="KW-0812">Transmembrane</keyword>
<keyword evidence="1" id="KW-1133">Transmembrane helix</keyword>
<gene>
    <name evidence="2" type="ordered locus">Metvu_0560</name>
</gene>
<keyword evidence="3" id="KW-1185">Reference proteome</keyword>
<reference evidence="2" key="1">
    <citation type="submission" date="2009-10" db="EMBL/GenBank/DDBJ databases">
        <title>Complete sequence of chromosome of Methanocaldococcus vulcanius M7.</title>
        <authorList>
            <consortium name="US DOE Joint Genome Institute"/>
            <person name="Lucas S."/>
            <person name="Copeland A."/>
            <person name="Lapidus A."/>
            <person name="Glavina del Rio T."/>
            <person name="Dalin E."/>
            <person name="Tice H."/>
            <person name="Bruce D."/>
            <person name="Goodwin L."/>
            <person name="Pitluck S."/>
            <person name="Lcollab F.I."/>
            <person name="Brettin T."/>
            <person name="Detter J.C."/>
            <person name="Han C."/>
            <person name="Tapia R."/>
            <person name="Kuske C.R."/>
            <person name="Schmutz J."/>
            <person name="Larimer F."/>
            <person name="Land M."/>
            <person name="Hauser L."/>
            <person name="Kyrpides N."/>
            <person name="Ovchinikova G."/>
            <person name="Sieprawska-Lupa M."/>
            <person name="Whitman W.B."/>
            <person name="Woyke T."/>
        </authorList>
    </citation>
    <scope>NUCLEOTIDE SEQUENCE [LARGE SCALE GENOMIC DNA]</scope>
    <source>
        <strain evidence="2">M7</strain>
    </source>
</reference>
<dbReference type="Proteomes" id="UP000002063">
    <property type="component" value="Chromosome"/>
</dbReference>